<accession>A0A2I0LDR3</accession>
<name>A0A2I0LDR3_PUNGR</name>
<dbReference type="Pfam" id="PF10354">
    <property type="entry name" value="BMT5-like"/>
    <property type="match status" value="2"/>
</dbReference>
<dbReference type="InterPro" id="IPR019446">
    <property type="entry name" value="BMT5-like"/>
</dbReference>
<keyword evidence="7" id="KW-1185">Reference proteome</keyword>
<comment type="subcellular location">
    <subcellularLocation>
        <location evidence="1">Cytoplasm</location>
    </subcellularLocation>
</comment>
<dbReference type="PANTHER" id="PTHR15598:SF5">
    <property type="entry name" value="ENHANCER OF MRNA-DECAPPING PROTEIN 4"/>
    <property type="match status" value="1"/>
</dbReference>
<feature type="domain" description="25S rRNA (uridine-N(3))-methyltransferase BMT5-like" evidence="5">
    <location>
        <begin position="331"/>
        <end position="403"/>
    </location>
</feature>
<keyword evidence="4" id="KW-0677">Repeat</keyword>
<organism evidence="6 7">
    <name type="scientific">Punica granatum</name>
    <name type="common">Pomegranate</name>
    <dbReference type="NCBI Taxonomy" id="22663"/>
    <lineage>
        <taxon>Eukaryota</taxon>
        <taxon>Viridiplantae</taxon>
        <taxon>Streptophyta</taxon>
        <taxon>Embryophyta</taxon>
        <taxon>Tracheophyta</taxon>
        <taxon>Spermatophyta</taxon>
        <taxon>Magnoliopsida</taxon>
        <taxon>eudicotyledons</taxon>
        <taxon>Gunneridae</taxon>
        <taxon>Pentapetalae</taxon>
        <taxon>rosids</taxon>
        <taxon>malvids</taxon>
        <taxon>Myrtales</taxon>
        <taxon>Lythraceae</taxon>
        <taxon>Punica</taxon>
    </lineage>
</organism>
<evidence type="ECO:0000313" key="7">
    <source>
        <dbReference type="Proteomes" id="UP000233551"/>
    </source>
</evidence>
<comment type="caution">
    <text evidence="6">The sequence shown here is derived from an EMBL/GenBank/DDBJ whole genome shotgun (WGS) entry which is preliminary data.</text>
</comment>
<evidence type="ECO:0000313" key="6">
    <source>
        <dbReference type="EMBL" id="PKI78817.1"/>
    </source>
</evidence>
<sequence>MPKFFNRPSTFNSADSSSEAVISSSLHSIEAAVPQIMQEKLMIMAMQKEEGRRLETSLAQSMEKIVKANRDALWARFQEENVKNKKLLQDRVQQIMAMQKEEGRRLETSLAQSMEKIVKANGDALWARFQEETVTNDKLLQVRVQQRINLLANFINKDLPATIERIVKREVAAVQIDVLRAITPAIEKTIVSAITESFQDVINSASSITHTLNGELAEAQRKLICLAVGGANPSAITPLVTQPSNGPLGKLHEKRRDVSTLYCLLVMLSEAEEKRAREEKKIMHYSSNHNILLVGEGDFSFATCLAQAFGSAPNIVATSLDSRGFFYKEDDLQQIRIHKELVKGFLKSASSMLSYNGQVHITHKTNYPFSAWDIVGLAEEVGLYLLDEDNFKPWMYPGYVNKRGDGHRSDESFLVGLCSTYKFTKL</sequence>
<dbReference type="InterPro" id="IPR045152">
    <property type="entry name" value="EDC4-like"/>
</dbReference>
<proteinExistence type="predicted"/>
<dbReference type="PANTHER" id="PTHR15598">
    <property type="entry name" value="ENHANCER OF MRNA-DECAPPING PROTEIN 4"/>
    <property type="match status" value="1"/>
</dbReference>
<keyword evidence="3" id="KW-0853">WD repeat</keyword>
<evidence type="ECO:0000256" key="2">
    <source>
        <dbReference type="ARBA" id="ARBA00022490"/>
    </source>
</evidence>
<gene>
    <name evidence="6" type="ORF">CRG98_000777</name>
</gene>
<keyword evidence="2" id="KW-0963">Cytoplasm</keyword>
<dbReference type="GO" id="GO:0070475">
    <property type="term" value="P:rRNA base methylation"/>
    <property type="evidence" value="ECO:0007669"/>
    <property type="project" value="InterPro"/>
</dbReference>
<dbReference type="GO" id="GO:0000932">
    <property type="term" value="C:P-body"/>
    <property type="evidence" value="ECO:0007669"/>
    <property type="project" value="TreeGrafter"/>
</dbReference>
<evidence type="ECO:0000256" key="1">
    <source>
        <dbReference type="ARBA" id="ARBA00004496"/>
    </source>
</evidence>
<protein>
    <recommendedName>
        <fullName evidence="5">25S rRNA (uridine-N(3))-methyltransferase BMT5-like domain-containing protein</fullName>
    </recommendedName>
</protein>
<dbReference type="AlphaFoldDB" id="A0A2I0LDR3"/>
<dbReference type="GO" id="GO:0031087">
    <property type="term" value="P:deadenylation-independent decapping of nuclear-transcribed mRNA"/>
    <property type="evidence" value="ECO:0007669"/>
    <property type="project" value="InterPro"/>
</dbReference>
<feature type="domain" description="25S rRNA (uridine-N(3))-methyltransferase BMT5-like" evidence="5">
    <location>
        <begin position="292"/>
        <end position="324"/>
    </location>
</feature>
<dbReference type="GO" id="GO:0070042">
    <property type="term" value="F:rRNA (uridine-N3-)-methyltransferase activity"/>
    <property type="evidence" value="ECO:0007669"/>
    <property type="project" value="InterPro"/>
</dbReference>
<evidence type="ECO:0000259" key="5">
    <source>
        <dbReference type="Pfam" id="PF10354"/>
    </source>
</evidence>
<evidence type="ECO:0000256" key="4">
    <source>
        <dbReference type="ARBA" id="ARBA00022737"/>
    </source>
</evidence>
<dbReference type="Proteomes" id="UP000233551">
    <property type="component" value="Unassembled WGS sequence"/>
</dbReference>
<dbReference type="EMBL" id="PGOL01000035">
    <property type="protein sequence ID" value="PKI78817.1"/>
    <property type="molecule type" value="Genomic_DNA"/>
</dbReference>
<reference evidence="6 7" key="1">
    <citation type="submission" date="2017-11" db="EMBL/GenBank/DDBJ databases">
        <title>De-novo sequencing of pomegranate (Punica granatum L.) genome.</title>
        <authorList>
            <person name="Akparov Z."/>
            <person name="Amiraslanov A."/>
            <person name="Hajiyeva S."/>
            <person name="Abbasov M."/>
            <person name="Kaur K."/>
            <person name="Hamwieh A."/>
            <person name="Solovyev V."/>
            <person name="Salamov A."/>
            <person name="Braich B."/>
            <person name="Kosarev P."/>
            <person name="Mahmoud A."/>
            <person name="Hajiyev E."/>
            <person name="Babayeva S."/>
            <person name="Izzatullayeva V."/>
            <person name="Mammadov A."/>
            <person name="Mammadov A."/>
            <person name="Sharifova S."/>
            <person name="Ojaghi J."/>
            <person name="Eynullazada K."/>
            <person name="Bayramov B."/>
            <person name="Abdulazimova A."/>
            <person name="Shahmuradov I."/>
        </authorList>
    </citation>
    <scope>NUCLEOTIDE SEQUENCE [LARGE SCALE GENOMIC DNA]</scope>
    <source>
        <strain evidence="7">cv. AG2017</strain>
        <tissue evidence="6">Leaf</tissue>
    </source>
</reference>
<evidence type="ECO:0000256" key="3">
    <source>
        <dbReference type="ARBA" id="ARBA00022574"/>
    </source>
</evidence>
<dbReference type="STRING" id="22663.A0A2I0LDR3"/>